<evidence type="ECO:0000313" key="3">
    <source>
        <dbReference type="EMBL" id="UOE34631.1"/>
    </source>
</evidence>
<protein>
    <submittedName>
        <fullName evidence="3">PorT family protein</fullName>
    </submittedName>
</protein>
<dbReference type="RefSeq" id="WP_243515850.1">
    <property type="nucleotide sequence ID" value="NZ_CP094534.1"/>
</dbReference>
<reference evidence="3 4" key="1">
    <citation type="submission" date="2022-03" db="EMBL/GenBank/DDBJ databases">
        <title>Hymenobactersp. isolated from the air.</title>
        <authorList>
            <person name="Won M."/>
            <person name="Kwon S.-W."/>
        </authorList>
    </citation>
    <scope>NUCLEOTIDE SEQUENCE [LARGE SCALE GENOMIC DNA]</scope>
    <source>
        <strain evidence="3 4">KACC 22596</strain>
    </source>
</reference>
<evidence type="ECO:0000259" key="2">
    <source>
        <dbReference type="Pfam" id="PF13568"/>
    </source>
</evidence>
<dbReference type="InterPro" id="IPR011250">
    <property type="entry name" value="OMP/PagP_B-barrel"/>
</dbReference>
<gene>
    <name evidence="3" type="ORF">MTP16_03010</name>
</gene>
<keyword evidence="4" id="KW-1185">Reference proteome</keyword>
<dbReference type="Pfam" id="PF13568">
    <property type="entry name" value="OMP_b-brl_2"/>
    <property type="match status" value="1"/>
</dbReference>
<accession>A0ABY4B9H4</accession>
<feature type="domain" description="Outer membrane protein beta-barrel" evidence="2">
    <location>
        <begin position="41"/>
        <end position="190"/>
    </location>
</feature>
<keyword evidence="1" id="KW-0732">Signal</keyword>
<organism evidence="3 4">
    <name type="scientific">Hymenobacter monticola</name>
    <dbReference type="NCBI Taxonomy" id="1705399"/>
    <lineage>
        <taxon>Bacteria</taxon>
        <taxon>Pseudomonadati</taxon>
        <taxon>Bacteroidota</taxon>
        <taxon>Cytophagia</taxon>
        <taxon>Cytophagales</taxon>
        <taxon>Hymenobacteraceae</taxon>
        <taxon>Hymenobacter</taxon>
    </lineage>
</organism>
<name>A0ABY4B9H4_9BACT</name>
<feature type="chain" id="PRO_5046486114" evidence="1">
    <location>
        <begin position="20"/>
        <end position="225"/>
    </location>
</feature>
<feature type="signal peptide" evidence="1">
    <location>
        <begin position="1"/>
        <end position="19"/>
    </location>
</feature>
<evidence type="ECO:0000313" key="4">
    <source>
        <dbReference type="Proteomes" id="UP000831390"/>
    </source>
</evidence>
<dbReference type="Proteomes" id="UP000831390">
    <property type="component" value="Chromosome"/>
</dbReference>
<proteinExistence type="predicted"/>
<evidence type="ECO:0000256" key="1">
    <source>
        <dbReference type="SAM" id="SignalP"/>
    </source>
</evidence>
<dbReference type="InterPro" id="IPR025665">
    <property type="entry name" value="Beta-barrel_OMP_2"/>
</dbReference>
<dbReference type="SUPFAM" id="SSF56925">
    <property type="entry name" value="OMPA-like"/>
    <property type="match status" value="1"/>
</dbReference>
<sequence>MKPSLLVTALLAGSISAAAAQTTEATPAPPAPADSTSAKTWWAVGAKAGGVYSSFQGSDARAVSSKYKLGYQAGLTADFRLASTLSLHPEALYTRKGSDFAEAARNRTLTYLDVPVLLRYQPSGLFRARGVFFEGGPQASLLLSAENEAKDDVKPEFNKLTYSFAMGAGYQLANGLSVGLRFDIGISNVYKSVPAAASLGRGDYQRNAKNDAFLLSLGYSFARKH</sequence>
<dbReference type="EMBL" id="CP094534">
    <property type="protein sequence ID" value="UOE34631.1"/>
    <property type="molecule type" value="Genomic_DNA"/>
</dbReference>